<keyword evidence="2" id="KW-1185">Reference proteome</keyword>
<protein>
    <submittedName>
        <fullName evidence="1">Uncharacterized protein</fullName>
    </submittedName>
</protein>
<gene>
    <name evidence="1" type="ORF">MJO28_002490</name>
</gene>
<organism evidence="1 2">
    <name type="scientific">Puccinia striiformis f. sp. tritici</name>
    <dbReference type="NCBI Taxonomy" id="168172"/>
    <lineage>
        <taxon>Eukaryota</taxon>
        <taxon>Fungi</taxon>
        <taxon>Dikarya</taxon>
        <taxon>Basidiomycota</taxon>
        <taxon>Pucciniomycotina</taxon>
        <taxon>Pucciniomycetes</taxon>
        <taxon>Pucciniales</taxon>
        <taxon>Pucciniaceae</taxon>
        <taxon>Puccinia</taxon>
    </lineage>
</organism>
<dbReference type="EMBL" id="CM045867">
    <property type="protein sequence ID" value="KAI7958699.1"/>
    <property type="molecule type" value="Genomic_DNA"/>
</dbReference>
<accession>A0ACC0EQG0</accession>
<sequence length="293" mass="31915">MDTRPSPPTSGFHVTTTHNPGQRLEIQERSNQPPTTWPVCYRLVKTGSSIVDSTLSVLFKATNLLSTGSTAPEKTPHSNLTQSFKHLRLHLENSSFQSTLGLHESGFPSPPPPHTAMNPNLNPGQAEELRLQPTQRQGEPYEGIFFEETPVDRTHLAPVLNVNGAAPGVPDPTAPVNVNQTVPVSLVMADPVPEIKGPATVADSGADDGALITLDYCLYVSTFNHLTSAKSKNKNKNDSEKIVPPKNAMPSMRINLHNRTWDELRGGIIRVIGSSRKHLDVYIARLLNGGHLI</sequence>
<dbReference type="Proteomes" id="UP001060170">
    <property type="component" value="Chromosome 3"/>
</dbReference>
<reference evidence="2" key="2">
    <citation type="journal article" date="2018" name="Mol. Plant Microbe Interact.">
        <title>Genome sequence resources for the wheat stripe rust pathogen (Puccinia striiformis f. sp. tritici) and the barley stripe rust pathogen (Puccinia striiformis f. sp. hordei).</title>
        <authorList>
            <person name="Xia C."/>
            <person name="Wang M."/>
            <person name="Yin C."/>
            <person name="Cornejo O.E."/>
            <person name="Hulbert S.H."/>
            <person name="Chen X."/>
        </authorList>
    </citation>
    <scope>NUCLEOTIDE SEQUENCE [LARGE SCALE GENOMIC DNA]</scope>
    <source>
        <strain evidence="2">93-210</strain>
    </source>
</reference>
<evidence type="ECO:0000313" key="2">
    <source>
        <dbReference type="Proteomes" id="UP001060170"/>
    </source>
</evidence>
<proteinExistence type="predicted"/>
<reference evidence="2" key="1">
    <citation type="journal article" date="2018" name="BMC Genomics">
        <title>Genomic insights into host adaptation between the wheat stripe rust pathogen (Puccinia striiformis f. sp. tritici) and the barley stripe rust pathogen (Puccinia striiformis f. sp. hordei).</title>
        <authorList>
            <person name="Xia C."/>
            <person name="Wang M."/>
            <person name="Yin C."/>
            <person name="Cornejo O.E."/>
            <person name="Hulbert S.H."/>
            <person name="Chen X."/>
        </authorList>
    </citation>
    <scope>NUCLEOTIDE SEQUENCE [LARGE SCALE GENOMIC DNA]</scope>
    <source>
        <strain evidence="2">93-210</strain>
    </source>
</reference>
<name>A0ACC0EQG0_9BASI</name>
<reference evidence="1 2" key="3">
    <citation type="journal article" date="2022" name="Microbiol. Spectr.">
        <title>Folding features and dynamics of 3D genome architecture in plant fungal pathogens.</title>
        <authorList>
            <person name="Xia C."/>
        </authorList>
    </citation>
    <scope>NUCLEOTIDE SEQUENCE [LARGE SCALE GENOMIC DNA]</scope>
    <source>
        <strain evidence="1 2">93-210</strain>
    </source>
</reference>
<evidence type="ECO:0000313" key="1">
    <source>
        <dbReference type="EMBL" id="KAI7958699.1"/>
    </source>
</evidence>
<comment type="caution">
    <text evidence="1">The sequence shown here is derived from an EMBL/GenBank/DDBJ whole genome shotgun (WGS) entry which is preliminary data.</text>
</comment>